<evidence type="ECO:0000313" key="1">
    <source>
        <dbReference type="EMBL" id="KAB1227616.1"/>
    </source>
</evidence>
<evidence type="ECO:0000313" key="2">
    <source>
        <dbReference type="Proteomes" id="UP000516437"/>
    </source>
</evidence>
<dbReference type="Proteomes" id="UP000516437">
    <property type="component" value="Chromosome 1"/>
</dbReference>
<keyword evidence="2" id="KW-1185">Reference proteome</keyword>
<dbReference type="OrthoDB" id="1194197at2759"/>
<dbReference type="AlphaFoldDB" id="A0A6A1WSF0"/>
<gene>
    <name evidence="1" type="ORF">CJ030_MR1G002133</name>
</gene>
<comment type="caution">
    <text evidence="1">The sequence shown here is derived from an EMBL/GenBank/DDBJ whole genome shotgun (WGS) entry which is preliminary data.</text>
</comment>
<name>A0A6A1WSF0_9ROSI</name>
<organism evidence="1 2">
    <name type="scientific">Morella rubra</name>
    <name type="common">Chinese bayberry</name>
    <dbReference type="NCBI Taxonomy" id="262757"/>
    <lineage>
        <taxon>Eukaryota</taxon>
        <taxon>Viridiplantae</taxon>
        <taxon>Streptophyta</taxon>
        <taxon>Embryophyta</taxon>
        <taxon>Tracheophyta</taxon>
        <taxon>Spermatophyta</taxon>
        <taxon>Magnoliopsida</taxon>
        <taxon>eudicotyledons</taxon>
        <taxon>Gunneridae</taxon>
        <taxon>Pentapetalae</taxon>
        <taxon>rosids</taxon>
        <taxon>fabids</taxon>
        <taxon>Fagales</taxon>
        <taxon>Myricaceae</taxon>
        <taxon>Morella</taxon>
    </lineage>
</organism>
<proteinExistence type="predicted"/>
<accession>A0A6A1WSF0</accession>
<protein>
    <submittedName>
        <fullName evidence="1">Uncharacterized protein</fullName>
    </submittedName>
</protein>
<sequence length="65" mass="7606">MAEVASLLLSPFLQAFFEKVASREFVDFFRRRKLDEGLLKKMRIVLLSVNGCSKMRRKSKSKVLR</sequence>
<reference evidence="1 2" key="1">
    <citation type="journal article" date="2019" name="Plant Biotechnol. J.">
        <title>The red bayberry genome and genetic basis of sex determination.</title>
        <authorList>
            <person name="Jia H.M."/>
            <person name="Jia H.J."/>
            <person name="Cai Q.L."/>
            <person name="Wang Y."/>
            <person name="Zhao H.B."/>
            <person name="Yang W.F."/>
            <person name="Wang G.Y."/>
            <person name="Li Y.H."/>
            <person name="Zhan D.L."/>
            <person name="Shen Y.T."/>
            <person name="Niu Q.F."/>
            <person name="Chang L."/>
            <person name="Qiu J."/>
            <person name="Zhao L."/>
            <person name="Xie H.B."/>
            <person name="Fu W.Y."/>
            <person name="Jin J."/>
            <person name="Li X.W."/>
            <person name="Jiao Y."/>
            <person name="Zhou C.C."/>
            <person name="Tu T."/>
            <person name="Chai C.Y."/>
            <person name="Gao J.L."/>
            <person name="Fan L.J."/>
            <person name="van de Weg E."/>
            <person name="Wang J.Y."/>
            <person name="Gao Z.S."/>
        </authorList>
    </citation>
    <scope>NUCLEOTIDE SEQUENCE [LARGE SCALE GENOMIC DNA]</scope>
    <source>
        <tissue evidence="1">Leaves</tissue>
    </source>
</reference>
<dbReference type="EMBL" id="RXIC02000019">
    <property type="protein sequence ID" value="KAB1227616.1"/>
    <property type="molecule type" value="Genomic_DNA"/>
</dbReference>